<name>A0A1S4F1I6_AEDAE</name>
<organism evidence="3 4">
    <name type="scientific">Aedes aegypti</name>
    <name type="common">Yellowfever mosquito</name>
    <name type="synonym">Culex aegypti</name>
    <dbReference type="NCBI Taxonomy" id="7159"/>
    <lineage>
        <taxon>Eukaryota</taxon>
        <taxon>Metazoa</taxon>
        <taxon>Ecdysozoa</taxon>
        <taxon>Arthropoda</taxon>
        <taxon>Hexapoda</taxon>
        <taxon>Insecta</taxon>
        <taxon>Pterygota</taxon>
        <taxon>Neoptera</taxon>
        <taxon>Endopterygota</taxon>
        <taxon>Diptera</taxon>
        <taxon>Nematocera</taxon>
        <taxon>Culicoidea</taxon>
        <taxon>Culicidae</taxon>
        <taxon>Culicinae</taxon>
        <taxon>Aedini</taxon>
        <taxon>Aedes</taxon>
        <taxon>Stegomyia</taxon>
    </lineage>
</organism>
<dbReference type="OrthoDB" id="425555at2759"/>
<feature type="compositionally biased region" description="Basic and acidic residues" evidence="2">
    <location>
        <begin position="477"/>
        <end position="502"/>
    </location>
</feature>
<dbReference type="PANTHER" id="PTHR16127">
    <property type="entry name" value="TAXILIN"/>
    <property type="match status" value="1"/>
</dbReference>
<dbReference type="OMA" id="HEPTKEP"/>
<dbReference type="GO" id="GO:0019905">
    <property type="term" value="F:syntaxin binding"/>
    <property type="evidence" value="ECO:0007669"/>
    <property type="project" value="InterPro"/>
</dbReference>
<reference evidence="3" key="1">
    <citation type="submission" date="2005-10" db="EMBL/GenBank/DDBJ databases">
        <authorList>
            <person name="Loftus B.J."/>
            <person name="Nene V.M."/>
            <person name="Hannick L.I."/>
            <person name="Bidwell S."/>
            <person name="Haas B."/>
            <person name="Amedeo P."/>
            <person name="Orvis J."/>
            <person name="Wortman J.R."/>
            <person name="White O.R."/>
            <person name="Salzberg S."/>
            <person name="Shumway M."/>
            <person name="Koo H."/>
            <person name="Zhao Y."/>
            <person name="Holmes M."/>
            <person name="Miller J."/>
            <person name="Schatz M."/>
            <person name="Pop M."/>
            <person name="Pai G."/>
            <person name="Utterback T."/>
            <person name="Rogers Y.-H."/>
            <person name="Kravitz S."/>
            <person name="Fraser C.M."/>
        </authorList>
    </citation>
    <scope>NUCLEOTIDE SEQUENCE</scope>
    <source>
        <strain evidence="3">Liverpool</strain>
    </source>
</reference>
<proteinExistence type="inferred from homology"/>
<dbReference type="PANTHER" id="PTHR16127:SF13">
    <property type="entry name" value="GH01188P"/>
    <property type="match status" value="1"/>
</dbReference>
<feature type="compositionally biased region" description="Basic residues" evidence="2">
    <location>
        <begin position="426"/>
        <end position="436"/>
    </location>
</feature>
<dbReference type="Proteomes" id="UP000682892">
    <property type="component" value="Unassembled WGS sequence"/>
</dbReference>
<feature type="compositionally biased region" description="Basic and acidic residues" evidence="2">
    <location>
        <begin position="438"/>
        <end position="457"/>
    </location>
</feature>
<gene>
    <name evidence="3" type="ORF">AaeL_AAEL002374</name>
</gene>
<feature type="compositionally biased region" description="Low complexity" evidence="2">
    <location>
        <begin position="503"/>
        <end position="517"/>
    </location>
</feature>
<feature type="compositionally biased region" description="Polar residues" evidence="2">
    <location>
        <begin position="414"/>
        <end position="424"/>
    </location>
</feature>
<reference evidence="3" key="2">
    <citation type="journal article" date="2007" name="Science">
        <title>Genome sequence of Aedes aegypti, a major arbovirus vector.</title>
        <authorList>
            <person name="Nene V."/>
            <person name="Wortman J.R."/>
            <person name="Lawson D."/>
            <person name="Haas B."/>
            <person name="Kodira C."/>
            <person name="Tu Z.J."/>
            <person name="Loftus B."/>
            <person name="Xi Z."/>
            <person name="Megy K."/>
            <person name="Grabherr M."/>
            <person name="Ren Q."/>
            <person name="Zdobnov E.M."/>
            <person name="Lobo N.F."/>
            <person name="Campbell K.S."/>
            <person name="Brown S.E."/>
            <person name="Bonaldo M.F."/>
            <person name="Zhu J."/>
            <person name="Sinkins S.P."/>
            <person name="Hogenkamp D.G."/>
            <person name="Amedeo P."/>
            <person name="Arensburger P."/>
            <person name="Atkinson P.W."/>
            <person name="Bidwell S."/>
            <person name="Biedler J."/>
            <person name="Birney E."/>
            <person name="Bruggner R.V."/>
            <person name="Costas J."/>
            <person name="Coy M.R."/>
            <person name="Crabtree J."/>
            <person name="Crawford M."/>
            <person name="Debruyn B."/>
            <person name="Decaprio D."/>
            <person name="Eiglmeier K."/>
            <person name="Eisenstadt E."/>
            <person name="El-Dorry H."/>
            <person name="Gelbart W.M."/>
            <person name="Gomes S.L."/>
            <person name="Hammond M."/>
            <person name="Hannick L.I."/>
            <person name="Hogan J.R."/>
            <person name="Holmes M.H."/>
            <person name="Jaffe D."/>
            <person name="Johnston J.S."/>
            <person name="Kennedy R.C."/>
            <person name="Koo H."/>
            <person name="Kravitz S."/>
            <person name="Kriventseva E.V."/>
            <person name="Kulp D."/>
            <person name="Labutti K."/>
            <person name="Lee E."/>
            <person name="Li S."/>
            <person name="Lovin D.D."/>
            <person name="Mao C."/>
            <person name="Mauceli E."/>
            <person name="Menck C.F."/>
            <person name="Miller J.R."/>
            <person name="Montgomery P."/>
            <person name="Mori A."/>
            <person name="Nascimento A.L."/>
            <person name="Naveira H.F."/>
            <person name="Nusbaum C."/>
            <person name="O'leary S."/>
            <person name="Orvis J."/>
            <person name="Pertea M."/>
            <person name="Quesneville H."/>
            <person name="Reidenbach K.R."/>
            <person name="Rogers Y.H."/>
            <person name="Roth C.W."/>
            <person name="Schneider J.R."/>
            <person name="Schatz M."/>
            <person name="Shumway M."/>
            <person name="Stanke M."/>
            <person name="Stinson E.O."/>
            <person name="Tubio J.M."/>
            <person name="Vanzee J.P."/>
            <person name="Verjovski-Almeida S."/>
            <person name="Werner D."/>
            <person name="White O."/>
            <person name="Wyder S."/>
            <person name="Zeng Q."/>
            <person name="Zhao Q."/>
            <person name="Zhao Y."/>
            <person name="Hill C.A."/>
            <person name="Raikhel A.S."/>
            <person name="Soares M.B."/>
            <person name="Knudson D.L."/>
            <person name="Lee N.H."/>
            <person name="Galagan J."/>
            <person name="Salzberg S.L."/>
            <person name="Paulsen I.T."/>
            <person name="Dimopoulos G."/>
            <person name="Collins F.H."/>
            <person name="Birren B."/>
            <person name="Fraser-Liggett C.M."/>
            <person name="Severson D.W."/>
        </authorList>
    </citation>
    <scope>NUCLEOTIDE SEQUENCE [LARGE SCALE GENOMIC DNA]</scope>
    <source>
        <strain evidence="3">Liverpool</strain>
    </source>
</reference>
<feature type="region of interest" description="Disordered" evidence="2">
    <location>
        <begin position="401"/>
        <end position="531"/>
    </location>
</feature>
<accession>A0A1S4F1I6</accession>
<comment type="similarity">
    <text evidence="1">Belongs to the taxilin family.</text>
</comment>
<sequence>MEATNNGERHPAELKKQMREDKQREAKIQEQLNKQLNGLSLEEKFNLVYKRLVEAEKENKRLVQLHKQYERSMEATKKERENMILEHSKTANTKSKLEQLCRELQKQNRMIKDESMARIKEEEEKRKETQAKFQKSLNEIQAVMDENNQKNQQLKDDNMEMAKKFKFILEQYELRDQQMDKMNKQMDLVTQLNEAKLAKANMEAAAEREKFLAEKEIIITELTKVKKQLTDLQMVELHLREQVNMYSDKYGEFQDSLKKSHNIFVGYKGDMEKMSKKIKTLEKETITWKTKWERSQAGLIDLMSEKQVRDEHIMKTARQLFQLQKLCRTLQNERTAYFKALEENKVEIPQIVEVPCQMPEPEPLPVPSKKQEDRLEIMTKSCSALKENLAALQGQLSAIQNSEAKKDEPAAVTPATTNGQSQPQGKKGKKDKKGKGAKTAEPEPEAKSKANGTEDNKSNNAETVSAEEVSKPPAAEEQTKFAVEETPTEEPKSEPAQEEKPAVVESTESTEEQPQPQEETKQVEPVTVVAT</sequence>
<dbReference type="AlphaFoldDB" id="A0A1S4F1I6"/>
<evidence type="ECO:0000256" key="2">
    <source>
        <dbReference type="SAM" id="MobiDB-lite"/>
    </source>
</evidence>
<dbReference type="InterPro" id="IPR026183">
    <property type="entry name" value="Taxilin_fam"/>
</dbReference>
<evidence type="ECO:0000313" key="4">
    <source>
        <dbReference type="Proteomes" id="UP000682892"/>
    </source>
</evidence>
<dbReference type="EMBL" id="CH477240">
    <property type="protein sequence ID" value="EAT46459.1"/>
    <property type="molecule type" value="Genomic_DNA"/>
</dbReference>
<protein>
    <submittedName>
        <fullName evidence="3">AAEL002374-PA</fullName>
    </submittedName>
</protein>
<evidence type="ECO:0000313" key="3">
    <source>
        <dbReference type="EMBL" id="EAT46459.1"/>
    </source>
</evidence>
<dbReference type="HOGENOM" id="CLU_513105_0_0_1"/>
<reference evidence="3" key="3">
    <citation type="submission" date="2012-09" db="EMBL/GenBank/DDBJ databases">
        <authorList>
            <consortium name="VectorBase"/>
        </authorList>
    </citation>
    <scope>NUCLEOTIDE SEQUENCE</scope>
    <source>
        <strain evidence="3">Liverpool</strain>
    </source>
</reference>
<evidence type="ECO:0000256" key="1">
    <source>
        <dbReference type="ARBA" id="ARBA00009550"/>
    </source>
</evidence>
<feature type="region of interest" description="Disordered" evidence="2">
    <location>
        <begin position="1"/>
        <end position="26"/>
    </location>
</feature>
<dbReference type="Pfam" id="PF09728">
    <property type="entry name" value="Taxilin"/>
    <property type="match status" value="1"/>
</dbReference>
<feature type="compositionally biased region" description="Basic and acidic residues" evidence="2">
    <location>
        <begin position="7"/>
        <end position="26"/>
    </location>
</feature>